<comment type="subcellular location">
    <subcellularLocation>
        <location evidence="1">Membrane</location>
        <topology evidence="1">Multi-pass membrane protein</topology>
    </subcellularLocation>
</comment>
<dbReference type="InterPro" id="IPR017871">
    <property type="entry name" value="ABC_transporter-like_CS"/>
</dbReference>
<evidence type="ECO:0000313" key="15">
    <source>
        <dbReference type="Proteomes" id="UP000009168"/>
    </source>
</evidence>
<dbReference type="Gene3D" id="3.40.50.300">
    <property type="entry name" value="P-loop containing nucleotide triphosphate hydrolases"/>
    <property type="match status" value="2"/>
</dbReference>
<dbReference type="OrthoDB" id="298960at2759"/>
<dbReference type="Pfam" id="PF00664">
    <property type="entry name" value="ABC_membrane"/>
    <property type="match status" value="2"/>
</dbReference>
<name>I7LVI1_TETTS</name>
<proteinExistence type="predicted"/>
<dbReference type="FunFam" id="3.40.50.300:FF:001172">
    <property type="entry name" value="Cystic fibrosis transmembrane conductance regulator"/>
    <property type="match status" value="1"/>
</dbReference>
<keyword evidence="9" id="KW-0325">Glycoprotein</keyword>
<keyword evidence="4" id="KW-0677">Repeat</keyword>
<keyword evidence="7 11" id="KW-1133">Transmembrane helix</keyword>
<dbReference type="SMART" id="SM00382">
    <property type="entry name" value="AAA"/>
    <property type="match status" value="2"/>
</dbReference>
<evidence type="ECO:0000256" key="3">
    <source>
        <dbReference type="ARBA" id="ARBA00022692"/>
    </source>
</evidence>
<feature type="transmembrane region" description="Helical" evidence="11">
    <location>
        <begin position="338"/>
        <end position="362"/>
    </location>
</feature>
<evidence type="ECO:0000256" key="9">
    <source>
        <dbReference type="ARBA" id="ARBA00023180"/>
    </source>
</evidence>
<feature type="transmembrane region" description="Helical" evidence="11">
    <location>
        <begin position="937"/>
        <end position="957"/>
    </location>
</feature>
<dbReference type="PROSITE" id="PS50929">
    <property type="entry name" value="ABC_TM1F"/>
    <property type="match status" value="2"/>
</dbReference>
<evidence type="ECO:0000259" key="12">
    <source>
        <dbReference type="PROSITE" id="PS50893"/>
    </source>
</evidence>
<dbReference type="InterPro" id="IPR003439">
    <property type="entry name" value="ABC_transporter-like_ATP-bd"/>
</dbReference>
<keyword evidence="10" id="KW-0175">Coiled coil</keyword>
<feature type="transmembrane region" description="Helical" evidence="11">
    <location>
        <begin position="868"/>
        <end position="890"/>
    </location>
</feature>
<feature type="transmembrane region" description="Helical" evidence="11">
    <location>
        <begin position="1047"/>
        <end position="1067"/>
    </location>
</feature>
<dbReference type="InParanoid" id="I7LVI1"/>
<dbReference type="SUPFAM" id="SSF90123">
    <property type="entry name" value="ABC transporter transmembrane region"/>
    <property type="match status" value="2"/>
</dbReference>
<feature type="transmembrane region" description="Helical" evidence="11">
    <location>
        <begin position="814"/>
        <end position="834"/>
    </location>
</feature>
<evidence type="ECO:0000256" key="4">
    <source>
        <dbReference type="ARBA" id="ARBA00022737"/>
    </source>
</evidence>
<reference evidence="15" key="1">
    <citation type="journal article" date="2006" name="PLoS Biol.">
        <title>Macronuclear genome sequence of the ciliate Tetrahymena thermophila, a model eukaryote.</title>
        <authorList>
            <person name="Eisen J.A."/>
            <person name="Coyne R.S."/>
            <person name="Wu M."/>
            <person name="Wu D."/>
            <person name="Thiagarajan M."/>
            <person name="Wortman J.R."/>
            <person name="Badger J.H."/>
            <person name="Ren Q."/>
            <person name="Amedeo P."/>
            <person name="Jones K.M."/>
            <person name="Tallon L.J."/>
            <person name="Delcher A.L."/>
            <person name="Salzberg S.L."/>
            <person name="Silva J.C."/>
            <person name="Haas B.J."/>
            <person name="Majoros W.H."/>
            <person name="Farzad M."/>
            <person name="Carlton J.M."/>
            <person name="Smith R.K. Jr."/>
            <person name="Garg J."/>
            <person name="Pearlman R.E."/>
            <person name="Karrer K.M."/>
            <person name="Sun L."/>
            <person name="Manning G."/>
            <person name="Elde N.C."/>
            <person name="Turkewitz A.P."/>
            <person name="Asai D.J."/>
            <person name="Wilkes D.E."/>
            <person name="Wang Y."/>
            <person name="Cai H."/>
            <person name="Collins K."/>
            <person name="Stewart B.A."/>
            <person name="Lee S.R."/>
            <person name="Wilamowska K."/>
            <person name="Weinberg Z."/>
            <person name="Ruzzo W.L."/>
            <person name="Wloga D."/>
            <person name="Gaertig J."/>
            <person name="Frankel J."/>
            <person name="Tsao C.-C."/>
            <person name="Gorovsky M.A."/>
            <person name="Keeling P.J."/>
            <person name="Waller R.F."/>
            <person name="Patron N.J."/>
            <person name="Cherry J.M."/>
            <person name="Stover N.A."/>
            <person name="Krieger C.J."/>
            <person name="del Toro C."/>
            <person name="Ryder H.F."/>
            <person name="Williamson S.C."/>
            <person name="Barbeau R.A."/>
            <person name="Hamilton E.P."/>
            <person name="Orias E."/>
        </authorList>
    </citation>
    <scope>NUCLEOTIDE SEQUENCE [LARGE SCALE GENOMIC DNA]</scope>
    <source>
        <strain evidence="15">SB210</strain>
    </source>
</reference>
<dbReference type="InterPro" id="IPR036640">
    <property type="entry name" value="ABC1_TM_sf"/>
</dbReference>
<dbReference type="GO" id="GO:0005524">
    <property type="term" value="F:ATP binding"/>
    <property type="evidence" value="ECO:0007669"/>
    <property type="project" value="UniProtKB-KW"/>
</dbReference>
<keyword evidence="8 11" id="KW-0472">Membrane</keyword>
<keyword evidence="15" id="KW-1185">Reference proteome</keyword>
<dbReference type="PROSITE" id="PS50893">
    <property type="entry name" value="ABC_TRANSPORTER_2"/>
    <property type="match status" value="2"/>
</dbReference>
<dbReference type="GeneID" id="7835176"/>
<keyword evidence="3 11" id="KW-0812">Transmembrane</keyword>
<dbReference type="PROSITE" id="PS00211">
    <property type="entry name" value="ABC_TRANSPORTER_1"/>
    <property type="match status" value="1"/>
</dbReference>
<protein>
    <submittedName>
        <fullName evidence="14">ABC transporter C family protein</fullName>
    </submittedName>
</protein>
<evidence type="ECO:0000256" key="7">
    <source>
        <dbReference type="ARBA" id="ARBA00022989"/>
    </source>
</evidence>
<dbReference type="InterPro" id="IPR003593">
    <property type="entry name" value="AAA+_ATPase"/>
</dbReference>
<keyword evidence="6" id="KW-0067">ATP-binding</keyword>
<dbReference type="GO" id="GO:0140359">
    <property type="term" value="F:ABC-type transporter activity"/>
    <property type="evidence" value="ECO:0007669"/>
    <property type="project" value="InterPro"/>
</dbReference>
<feature type="domain" description="ABC transporter" evidence="12">
    <location>
        <begin position="470"/>
        <end position="717"/>
    </location>
</feature>
<evidence type="ECO:0000256" key="10">
    <source>
        <dbReference type="SAM" id="Coils"/>
    </source>
</evidence>
<keyword evidence="2" id="KW-0813">Transport</keyword>
<feature type="coiled-coil region" evidence="10">
    <location>
        <begin position="46"/>
        <end position="73"/>
    </location>
</feature>
<dbReference type="GO" id="GO:0016020">
    <property type="term" value="C:membrane"/>
    <property type="evidence" value="ECO:0007669"/>
    <property type="project" value="UniProtKB-SubCell"/>
</dbReference>
<evidence type="ECO:0000256" key="1">
    <source>
        <dbReference type="ARBA" id="ARBA00004141"/>
    </source>
</evidence>
<evidence type="ECO:0000256" key="5">
    <source>
        <dbReference type="ARBA" id="ARBA00022741"/>
    </source>
</evidence>
<evidence type="ECO:0000313" key="14">
    <source>
        <dbReference type="EMBL" id="EAR98273.2"/>
    </source>
</evidence>
<dbReference type="InterPro" id="IPR011527">
    <property type="entry name" value="ABC1_TM_dom"/>
</dbReference>
<feature type="domain" description="ABC transporter" evidence="12">
    <location>
        <begin position="1149"/>
        <end position="1393"/>
    </location>
</feature>
<dbReference type="SUPFAM" id="SSF52540">
    <property type="entry name" value="P-loop containing nucleoside triphosphate hydrolases"/>
    <property type="match status" value="2"/>
</dbReference>
<dbReference type="InterPro" id="IPR027417">
    <property type="entry name" value="P-loop_NTPase"/>
</dbReference>
<dbReference type="InterPro" id="IPR050173">
    <property type="entry name" value="ABC_transporter_C-like"/>
</dbReference>
<dbReference type="KEGG" id="tet:TTHERM_00346710"/>
<dbReference type="STRING" id="312017.I7LVI1"/>
<dbReference type="Gene3D" id="1.20.1560.10">
    <property type="entry name" value="ABC transporter type 1, transmembrane domain"/>
    <property type="match status" value="2"/>
</dbReference>
<dbReference type="GO" id="GO:0016887">
    <property type="term" value="F:ATP hydrolysis activity"/>
    <property type="evidence" value="ECO:0007669"/>
    <property type="project" value="InterPro"/>
</dbReference>
<dbReference type="FunCoup" id="I7LVI1">
    <property type="interactions" value="13"/>
</dbReference>
<dbReference type="Proteomes" id="UP000009168">
    <property type="component" value="Unassembled WGS sequence"/>
</dbReference>
<accession>I7LVI1</accession>
<feature type="transmembrane region" description="Helical" evidence="11">
    <location>
        <begin position="377"/>
        <end position="398"/>
    </location>
</feature>
<evidence type="ECO:0000256" key="8">
    <source>
        <dbReference type="ARBA" id="ARBA00023136"/>
    </source>
</evidence>
<dbReference type="Pfam" id="PF00005">
    <property type="entry name" value="ABC_tran"/>
    <property type="match status" value="2"/>
</dbReference>
<dbReference type="PANTHER" id="PTHR24223:SF330">
    <property type="entry name" value="ATP-BINDING CASSETTE SUB-FAMILY C MEMBER 10"/>
    <property type="match status" value="1"/>
</dbReference>
<keyword evidence="5" id="KW-0547">Nucleotide-binding</keyword>
<feature type="transmembrane region" description="Helical" evidence="11">
    <location>
        <begin position="963"/>
        <end position="980"/>
    </location>
</feature>
<gene>
    <name evidence="14" type="ORF">TTHERM_00346710</name>
</gene>
<feature type="transmembrane region" description="Helical" evidence="11">
    <location>
        <begin position="234"/>
        <end position="256"/>
    </location>
</feature>
<evidence type="ECO:0000256" key="11">
    <source>
        <dbReference type="SAM" id="Phobius"/>
    </source>
</evidence>
<sequence>MVKNKNQDKEKSDYFQSHNIFFSKISKFINKCNHLNEEKYIQNEDVDQFIAQNTNVQSQIEQLEEYLQQNKMEFQETKFNLLKVYLYMTGLPLLKGFILQMTNELQSALGIFLLDMITNQFKKFSQTDREKLQISLVLIAIVVNYTVKNFAHVQFEWIKFRWNALCRTTLQYLVYKKSQKVLSFSKANSEVVDEKQQNEESEQSLKNIDSISFENNNPDINNLLTTDVEGSLDMFWGINQTVGSLLVIFTTLIYIYSKVGFYVIYGVAMLLFSILFSIVMGYLISRTISKMSMFKDQRVSMSKDVVEGIKNIKFLGWENIFSQKLKELRKKEFKQISFVRILDGLQTTFFISSSYFLLYILISSFVDDGNNLSDTNVFTIIALFGNLAHPIGMIPFSIRCISKSRISFIRIQNFLNLKEINNTRVQTQITESSQSQQAILIKNGQFQWPDLERKHNLPKTDTKQTNQNYQSQSTLIKSKTSFDIFQLQIENLKVSKGTLNFVIGKIGSGKTALLLAILNEMEQISDARQSGVDKAIKCEGEKQTQVYVYGSIAYVSQNHWLQTQTIQENILFGKPYEEGLYNKCLELCCLQTDFSNFLKGDQKFVSSDGSNLSGGQRQRISLCRALYQEKDIYLLDDIFSSLDIHVAQYIFQNAIVDYLIKQKKKTVILTTSNYGFISNQYAVDFQVLYLNEGNLIQKEQDIQNYIFQTEINQIKHTENNISIKQSNVIKDKNSIQLHNDKNDFIDQSAENFLKTQGNIEHVQNSPYFEGQLKQINLKQDQEETKKFSDEEQEQKENETIKLETLMTYLKSQNLILLFLLFLSYGLVEATTLLIDSWLKDQLTFKDIQQSKFLIINQWFSSFSKTLQFLTIVQLIFTLVSQTFFVITSLLSSQRIFNRLNNAIMFSKSVFFDKTPVGHIITRLSSDMNTVDDSLPYFFIKSVTLLAYAVGYSVGISIQIPEMSIFFLQAFLISYSISKLYRCANRQIKRLNQINEGDYQSHISESCKGVVVVRSMQKQSYMIQMYIQKLSKSINTFILSLSMEMWMFVRLYTFTNIVQLIAVLRIIYSIYTEEQADQNMIIQCLSYIILFSGSICDLVNYSCMFEQELISVERIRQYFSNKQEKLDQSIQNDQILNDNDKSIEDKQYSIIFKNVSLTYEQIKQDNISSIEYALNDFSLKIKRGEKIAICGRTGSGKTSILNCLFRLYDYQQGSIFIDNQNILSMSLKQLRSKMSVIPQFGFLYNSSLRNNIDPIQEKSDQQIQDFISYVYKQSAQQEQNQYFDNLNLEIQDGGKNLSNGQKQIINFVRATLRDSEIICLDEATSNMDPSTDKLIHTKLFEISQEKTLLVITHRLENIQKYDRIIVLNQGKIVESGNYGDLIKIKGGFFNKLLLQNLSNQ</sequence>
<dbReference type="EMBL" id="GG662654">
    <property type="protein sequence ID" value="EAR98273.2"/>
    <property type="molecule type" value="Genomic_DNA"/>
</dbReference>
<dbReference type="CDD" id="cd18605">
    <property type="entry name" value="ABC_6TM_MRP7_D2_like"/>
    <property type="match status" value="1"/>
</dbReference>
<evidence type="ECO:0000259" key="13">
    <source>
        <dbReference type="PROSITE" id="PS50929"/>
    </source>
</evidence>
<feature type="domain" description="ABC transmembrane type-1" evidence="13">
    <location>
        <begin position="868"/>
        <end position="1106"/>
    </location>
</feature>
<evidence type="ECO:0000256" key="6">
    <source>
        <dbReference type="ARBA" id="ARBA00022840"/>
    </source>
</evidence>
<evidence type="ECO:0000256" key="2">
    <source>
        <dbReference type="ARBA" id="ARBA00022448"/>
    </source>
</evidence>
<feature type="transmembrane region" description="Helical" evidence="11">
    <location>
        <begin position="262"/>
        <end position="285"/>
    </location>
</feature>
<dbReference type="PANTHER" id="PTHR24223">
    <property type="entry name" value="ATP-BINDING CASSETTE SUB-FAMILY C"/>
    <property type="match status" value="1"/>
</dbReference>
<feature type="domain" description="ABC transmembrane type-1" evidence="13">
    <location>
        <begin position="214"/>
        <end position="398"/>
    </location>
</feature>
<dbReference type="RefSeq" id="XP_001018518.2">
    <property type="nucleotide sequence ID" value="XM_001018518.2"/>
</dbReference>
<organism evidence="14 15">
    <name type="scientific">Tetrahymena thermophila (strain SB210)</name>
    <dbReference type="NCBI Taxonomy" id="312017"/>
    <lineage>
        <taxon>Eukaryota</taxon>
        <taxon>Sar</taxon>
        <taxon>Alveolata</taxon>
        <taxon>Ciliophora</taxon>
        <taxon>Intramacronucleata</taxon>
        <taxon>Oligohymenophorea</taxon>
        <taxon>Hymenostomatida</taxon>
        <taxon>Tetrahymenina</taxon>
        <taxon>Tetrahymenidae</taxon>
        <taxon>Tetrahymena</taxon>
    </lineage>
</organism>